<proteinExistence type="predicted"/>
<name>A0A1R3HU19_9ROSI</name>
<keyword evidence="2" id="KW-1185">Reference proteome</keyword>
<evidence type="ECO:0000313" key="1">
    <source>
        <dbReference type="EMBL" id="OMO73895.1"/>
    </source>
</evidence>
<accession>A0A1R3HU19</accession>
<sequence>MRNQMLALDLWDHVSEEKEKEEATPTKQRNQQEEYKALVYIQNALSDEIFVTVMNCTTARQAWEIIRNEYGGISTIMNLRRDFETLRMGKDETVQEYADRIVTIVNKLKLYGDDDEYTESKIVMKIITTLPRRFEMNILALGPSPGEPSPPLIQVVTHLLVHVSAFLDLGRWILAFLQSLDDGDAQSPERVSGMLLNVSESWGTSAAPATAEPETITAAAAARKLAAARLQHLRRLYLLIW</sequence>
<dbReference type="EMBL" id="AWUE01019384">
    <property type="protein sequence ID" value="OMO73895.1"/>
    <property type="molecule type" value="Genomic_DNA"/>
</dbReference>
<organism evidence="1 2">
    <name type="scientific">Corchorus olitorius</name>
    <dbReference type="NCBI Taxonomy" id="93759"/>
    <lineage>
        <taxon>Eukaryota</taxon>
        <taxon>Viridiplantae</taxon>
        <taxon>Streptophyta</taxon>
        <taxon>Embryophyta</taxon>
        <taxon>Tracheophyta</taxon>
        <taxon>Spermatophyta</taxon>
        <taxon>Magnoliopsida</taxon>
        <taxon>eudicotyledons</taxon>
        <taxon>Gunneridae</taxon>
        <taxon>Pentapetalae</taxon>
        <taxon>rosids</taxon>
        <taxon>malvids</taxon>
        <taxon>Malvales</taxon>
        <taxon>Malvaceae</taxon>
        <taxon>Grewioideae</taxon>
        <taxon>Apeibeae</taxon>
        <taxon>Corchorus</taxon>
    </lineage>
</organism>
<comment type="caution">
    <text evidence="1">The sequence shown here is derived from an EMBL/GenBank/DDBJ whole genome shotgun (WGS) entry which is preliminary data.</text>
</comment>
<dbReference type="AlphaFoldDB" id="A0A1R3HU19"/>
<dbReference type="OrthoDB" id="1710004at2759"/>
<dbReference type="Pfam" id="PF14223">
    <property type="entry name" value="Retrotran_gag_2"/>
    <property type="match status" value="1"/>
</dbReference>
<reference evidence="2" key="1">
    <citation type="submission" date="2013-09" db="EMBL/GenBank/DDBJ databases">
        <title>Corchorus olitorius genome sequencing.</title>
        <authorList>
            <person name="Alam M."/>
            <person name="Haque M.S."/>
            <person name="Islam M.S."/>
            <person name="Emdad E.M."/>
            <person name="Islam M.M."/>
            <person name="Ahmed B."/>
            <person name="Halim A."/>
            <person name="Hossen Q.M.M."/>
            <person name="Hossain M.Z."/>
            <person name="Ahmed R."/>
            <person name="Khan M.M."/>
            <person name="Islam R."/>
            <person name="Rashid M.M."/>
            <person name="Khan S.A."/>
            <person name="Rahman M.S."/>
            <person name="Alam M."/>
            <person name="Yahiya A.S."/>
            <person name="Khan M.S."/>
            <person name="Azam M.S."/>
            <person name="Haque T."/>
            <person name="Lashkar M.Z.H."/>
            <person name="Akhand A.I."/>
            <person name="Morshed G."/>
            <person name="Roy S."/>
            <person name="Uddin K.S."/>
            <person name="Rabeya T."/>
            <person name="Hossain A.S."/>
            <person name="Chowdhury A."/>
            <person name="Snigdha A.R."/>
            <person name="Mortoza M.S."/>
            <person name="Matin S.A."/>
            <person name="Hoque S.M.E."/>
            <person name="Islam M.K."/>
            <person name="Roy D.K."/>
            <person name="Haider R."/>
            <person name="Moosa M.M."/>
            <person name="Elias S.M."/>
            <person name="Hasan A.M."/>
            <person name="Jahan S."/>
            <person name="Shafiuddin M."/>
            <person name="Mahmood N."/>
            <person name="Shommy N.S."/>
        </authorList>
    </citation>
    <scope>NUCLEOTIDE SEQUENCE [LARGE SCALE GENOMIC DNA]</scope>
    <source>
        <strain evidence="2">cv. O-4</strain>
    </source>
</reference>
<evidence type="ECO:0000313" key="2">
    <source>
        <dbReference type="Proteomes" id="UP000187203"/>
    </source>
</evidence>
<gene>
    <name evidence="1" type="ORF">COLO4_26807</name>
</gene>
<dbReference type="STRING" id="93759.A0A1R3HU19"/>
<dbReference type="PANTHER" id="PTHR35317">
    <property type="entry name" value="OS04G0629600 PROTEIN"/>
    <property type="match status" value="1"/>
</dbReference>
<protein>
    <submittedName>
        <fullName evidence="1">Uncharacterized protein</fullName>
    </submittedName>
</protein>
<dbReference type="Proteomes" id="UP000187203">
    <property type="component" value="Unassembled WGS sequence"/>
</dbReference>
<dbReference type="PANTHER" id="PTHR35317:SF31">
    <property type="entry name" value="DUF4219 DOMAIN-CONTAINING PROTEIN"/>
    <property type="match status" value="1"/>
</dbReference>